<dbReference type="InterPro" id="IPR038286">
    <property type="entry name" value="IPK_sf"/>
</dbReference>
<evidence type="ECO:0000256" key="2">
    <source>
        <dbReference type="ARBA" id="ARBA00022679"/>
    </source>
</evidence>
<dbReference type="GO" id="GO:0005524">
    <property type="term" value="F:ATP binding"/>
    <property type="evidence" value="ECO:0007669"/>
    <property type="project" value="UniProtKB-KW"/>
</dbReference>
<comment type="catalytic activity">
    <reaction evidence="7 8">
        <text>1D-myo-inositol 1,3,4,6-tetrakisphosphate + ATP = 1D-myo-inositol 1,3,4,5,6-pentakisphosphate + ADP + H(+)</text>
        <dbReference type="Rhea" id="RHEA:12717"/>
        <dbReference type="ChEBI" id="CHEBI:15378"/>
        <dbReference type="ChEBI" id="CHEBI:30616"/>
        <dbReference type="ChEBI" id="CHEBI:57660"/>
        <dbReference type="ChEBI" id="CHEBI:57733"/>
        <dbReference type="ChEBI" id="CHEBI:456216"/>
        <dbReference type="EC" id="2.7.1.140"/>
    </reaction>
</comment>
<organism evidence="9 10">
    <name type="scientific">Cannabis sativa</name>
    <name type="common">Hemp</name>
    <name type="synonym">Marijuana</name>
    <dbReference type="NCBI Taxonomy" id="3483"/>
    <lineage>
        <taxon>Eukaryota</taxon>
        <taxon>Viridiplantae</taxon>
        <taxon>Streptophyta</taxon>
        <taxon>Embryophyta</taxon>
        <taxon>Tracheophyta</taxon>
        <taxon>Spermatophyta</taxon>
        <taxon>Magnoliopsida</taxon>
        <taxon>eudicotyledons</taxon>
        <taxon>Gunneridae</taxon>
        <taxon>Pentapetalae</taxon>
        <taxon>rosids</taxon>
        <taxon>fabids</taxon>
        <taxon>Rosales</taxon>
        <taxon>Cannabaceae</taxon>
        <taxon>Cannabis</taxon>
    </lineage>
</organism>
<dbReference type="GO" id="GO:0008440">
    <property type="term" value="F:inositol-1,4,5-trisphosphate 3-kinase activity"/>
    <property type="evidence" value="ECO:0007669"/>
    <property type="project" value="TreeGrafter"/>
</dbReference>
<keyword evidence="3 8" id="KW-0547">Nucleotide-binding</keyword>
<keyword evidence="4 8" id="KW-0418">Kinase</keyword>
<evidence type="ECO:0000256" key="5">
    <source>
        <dbReference type="ARBA" id="ARBA00022840"/>
    </source>
</evidence>
<accession>A0A7J6IBB5</accession>
<comment type="function">
    <text evidence="8">Inositol phosphate kinase with a broad substrate specificity.</text>
</comment>
<dbReference type="PANTHER" id="PTHR12400:SF51">
    <property type="entry name" value="INOSITOL POLYPHOSPHATE MULTIKINASE"/>
    <property type="match status" value="1"/>
</dbReference>
<comment type="similarity">
    <text evidence="1 8">Belongs to the inositol phosphokinase (IPK) family.</text>
</comment>
<dbReference type="GO" id="GO:0032958">
    <property type="term" value="P:inositol phosphate biosynthetic process"/>
    <property type="evidence" value="ECO:0007669"/>
    <property type="project" value="InterPro"/>
</dbReference>
<sequence length="290" mass="32483">MFKIPDHQVAGHQASTGIIGPLIDDSGRFYKPLQSDHRGSQEVEFYTKFSSITEIPNHIRKFFPIYYGTKQIEASDGSGPCPHLVMEDVVSIRTNPSLMDIKMGSRTWFPTASEDYIMKCLKKDRETTTLPLGFRISGFQIYGDKDSGYWKPERKYVLGFSTDDVRVALKKFVSSNSSNDLVAEPDFAFAESVYGGPNGVLAQLLKLKTWFENQTIFHFYSCSVLMVYEKEPALKGDSPGVTVKLIDFAHVIEGEGVIDHNFLGGLCSLIKFISDILDNLPHNSAQNSEN</sequence>
<proteinExistence type="inferred from homology"/>
<keyword evidence="10" id="KW-1185">Reference proteome</keyword>
<keyword evidence="5 8" id="KW-0067">ATP-binding</keyword>
<dbReference type="Gene3D" id="3.30.470.160">
    <property type="entry name" value="Inositol polyphosphate kinase"/>
    <property type="match status" value="1"/>
</dbReference>
<dbReference type="PANTHER" id="PTHR12400">
    <property type="entry name" value="INOSITOL POLYPHOSPHATE KINASE"/>
    <property type="match status" value="1"/>
</dbReference>
<evidence type="ECO:0000256" key="8">
    <source>
        <dbReference type="RuleBase" id="RU363090"/>
    </source>
</evidence>
<evidence type="ECO:0000256" key="1">
    <source>
        <dbReference type="ARBA" id="ARBA00007374"/>
    </source>
</evidence>
<gene>
    <name evidence="9" type="ORF">G4B88_014817</name>
</gene>
<evidence type="ECO:0000256" key="7">
    <source>
        <dbReference type="ARBA" id="ARBA00036525"/>
    </source>
</evidence>
<evidence type="ECO:0000256" key="3">
    <source>
        <dbReference type="ARBA" id="ARBA00022741"/>
    </source>
</evidence>
<evidence type="ECO:0000256" key="6">
    <source>
        <dbReference type="ARBA" id="ARBA00036164"/>
    </source>
</evidence>
<evidence type="ECO:0000313" key="9">
    <source>
        <dbReference type="EMBL" id="KAF4404361.1"/>
    </source>
</evidence>
<dbReference type="GO" id="GO:0005634">
    <property type="term" value="C:nucleus"/>
    <property type="evidence" value="ECO:0007669"/>
    <property type="project" value="TreeGrafter"/>
</dbReference>
<dbReference type="EC" id="2.7.1.140" evidence="8"/>
<dbReference type="EC" id="2.7.1.151" evidence="8"/>
<dbReference type="GO" id="GO:0005737">
    <property type="term" value="C:cytoplasm"/>
    <property type="evidence" value="ECO:0007669"/>
    <property type="project" value="TreeGrafter"/>
</dbReference>
<dbReference type="Pfam" id="PF03770">
    <property type="entry name" value="IPK"/>
    <property type="match status" value="1"/>
</dbReference>
<protein>
    <recommendedName>
        <fullName evidence="8">Inositol polyphosphate multikinase</fullName>
        <ecNumber evidence="8">2.7.1.140</ecNumber>
        <ecNumber evidence="8">2.7.1.151</ecNumber>
    </recommendedName>
</protein>
<dbReference type="EMBL" id="JAATIQ010000002">
    <property type="protein sequence ID" value="KAF4404361.1"/>
    <property type="molecule type" value="Genomic_DNA"/>
</dbReference>
<dbReference type="Proteomes" id="UP000583929">
    <property type="component" value="Unassembled WGS sequence"/>
</dbReference>
<dbReference type="SUPFAM" id="SSF56104">
    <property type="entry name" value="SAICAR synthase-like"/>
    <property type="match status" value="1"/>
</dbReference>
<evidence type="ECO:0000313" key="10">
    <source>
        <dbReference type="Proteomes" id="UP000583929"/>
    </source>
</evidence>
<evidence type="ECO:0000256" key="4">
    <source>
        <dbReference type="ARBA" id="ARBA00022777"/>
    </source>
</evidence>
<keyword evidence="2 8" id="KW-0808">Transferase</keyword>
<dbReference type="GO" id="GO:0051765">
    <property type="term" value="F:inositol tetrakisphosphate kinase activity"/>
    <property type="evidence" value="ECO:0007669"/>
    <property type="project" value="TreeGrafter"/>
</dbReference>
<dbReference type="InterPro" id="IPR005522">
    <property type="entry name" value="IPK"/>
</dbReference>
<comment type="catalytic activity">
    <reaction evidence="6 8">
        <text>1D-myo-inositol 1,4,5-trisphosphate + 2 ATP = 1D-myo-inositol 1,3,4,5,6-pentakisphosphate + 2 ADP + 2 H(+)</text>
        <dbReference type="Rhea" id="RHEA:32359"/>
        <dbReference type="ChEBI" id="CHEBI:15378"/>
        <dbReference type="ChEBI" id="CHEBI:30616"/>
        <dbReference type="ChEBI" id="CHEBI:57733"/>
        <dbReference type="ChEBI" id="CHEBI:203600"/>
        <dbReference type="ChEBI" id="CHEBI:456216"/>
        <dbReference type="EC" id="2.7.1.151"/>
    </reaction>
</comment>
<reference evidence="9 10" key="1">
    <citation type="journal article" date="2020" name="bioRxiv">
        <title>Sequence and annotation of 42 cannabis genomes reveals extensive copy number variation in cannabinoid synthesis and pathogen resistance genes.</title>
        <authorList>
            <person name="Mckernan K.J."/>
            <person name="Helbert Y."/>
            <person name="Kane L.T."/>
            <person name="Ebling H."/>
            <person name="Zhang L."/>
            <person name="Liu B."/>
            <person name="Eaton Z."/>
            <person name="Mclaughlin S."/>
            <person name="Kingan S."/>
            <person name="Baybayan P."/>
            <person name="Concepcion G."/>
            <person name="Jordan M."/>
            <person name="Riva A."/>
            <person name="Barbazuk W."/>
            <person name="Harkins T."/>
        </authorList>
    </citation>
    <scope>NUCLEOTIDE SEQUENCE [LARGE SCALE GENOMIC DNA]</scope>
    <source>
        <strain evidence="10">cv. Jamaican Lion 4</strain>
        <tissue evidence="9">Leaf</tissue>
    </source>
</reference>
<name>A0A7J6IBB5_CANSA</name>
<dbReference type="AlphaFoldDB" id="A0A7J6IBB5"/>
<comment type="caution">
    <text evidence="9">The sequence shown here is derived from an EMBL/GenBank/DDBJ whole genome shotgun (WGS) entry which is preliminary data.</text>
</comment>